<organism evidence="1 2">
    <name type="scientific">Melastoma candidum</name>
    <dbReference type="NCBI Taxonomy" id="119954"/>
    <lineage>
        <taxon>Eukaryota</taxon>
        <taxon>Viridiplantae</taxon>
        <taxon>Streptophyta</taxon>
        <taxon>Embryophyta</taxon>
        <taxon>Tracheophyta</taxon>
        <taxon>Spermatophyta</taxon>
        <taxon>Magnoliopsida</taxon>
        <taxon>eudicotyledons</taxon>
        <taxon>Gunneridae</taxon>
        <taxon>Pentapetalae</taxon>
        <taxon>rosids</taxon>
        <taxon>malvids</taxon>
        <taxon>Myrtales</taxon>
        <taxon>Melastomataceae</taxon>
        <taxon>Melastomatoideae</taxon>
        <taxon>Melastomateae</taxon>
        <taxon>Melastoma</taxon>
    </lineage>
</organism>
<evidence type="ECO:0000313" key="2">
    <source>
        <dbReference type="Proteomes" id="UP001057402"/>
    </source>
</evidence>
<gene>
    <name evidence="1" type="ORF">MLD38_024746</name>
</gene>
<keyword evidence="2" id="KW-1185">Reference proteome</keyword>
<sequence>MGNCGEGETFKISDLFGQRRPFSATSSIAAPARCPRTHPKLRRHAEPSSLRGSPNSISEFLLPLNYPVSLYGRLTLPDHGDEGCNCPYGKNSCCFRFCDGDSSVCCDVLRFDFSMLHQRVKIVSFNFLPFEHGGGFLEIIRWEFLHFDGERNSIPLWFGTHPLTEDCTKAKYHVHGMIESLSPVSSVPCVTGNSATSGDMVYLRGFLVKILACEWNLCTAKDGVGIVMESNGESCRDHAFTKDVMVYFCGFASSWHAVITKLVRRAIVISGLKKKLIHIGKDVMEKMLVTAENSVLQLLRQPTKLSWNGDKRISHRGSEECCNYTGLVRGVYMEGTVVELDKEVWLLLTDHQLLLPHGLRAGAVISVKNAHIFRVKYSWGKVTVEGLLKMYCLSKCSSAVFQNRGGVYVEYCKHASCGFDAELCPTNLKLAVPFSLLICHCEAMWADFLLEPITAGKASRRSDGSSSMYSRKGYSGQLIRRIISSNEIGVTLLGFLKISPSGWLQFVDGTYSLDVLIPDLPASWNSSGLCEVDDYNVIIVGKPDSLANPLDCPPFSCRSIFGSCPDKDRRMEFDIIVHFHWSKVTCRSLSRHLSDTMKNEHEQPISGAFHLLRIVHQFPPQQRYCGGSIAAPAMLVEAILLPWDLLVSGKDVEHVSHSAFTNGAEAPGNVCGNWAGVPSKRKKIAHGSRTDSGPMEGDDCSFLSQLNYQRVPCLLTFRASKTEHIGCLTLTKVGLSKDNVKNGIGCDSSFHKVWLEFKSTDVVKFMVLKIGGYYMLKHQKEDPICKHFGNAADRKLLFASEELLWNISFDIADDLFERVCNNYASRKNIIPRKTMMEPWFHQFLASSDCCAHISAAIGDSFITDLLSLEFSLKAVSLGGSFNDLPYPQELPQPPLSSELCHARVFTEGNLVSIHGDVVSIEILENGLGNLYPSSENFSGDYQEGILFGAKSSIIHVLTGSDIVCLSGSLKKQTSSLGLGPGVNATFLRVLKLRGSKFMFTPVSSVKINSWGKITDPCMIKPPEKWFSSDASFSSEIVSSSLISHLEEQSRNGAVQLRGRVTAINSLIMEMENSHVASNGLHLRFSFQNPLINIPIASFFVEDGTSSCLCWCNAEQALTLLRLYDKLPQPAFESSNWTLKWVKDGSNNCGSSAFYLNKVLRQHHRIVVSNFGSMLDSPRQDLVISAGRNDIRHSDEDLLKHIIFNACCGRAWTIMGTVLDSDTARELGKHVCLQRDFELEGIQHVWVTKVSSTEAHLEAKQVLDELLSGT</sequence>
<name>A0ACB9NTB5_9MYRT</name>
<evidence type="ECO:0000313" key="1">
    <source>
        <dbReference type="EMBL" id="KAI4339852.1"/>
    </source>
</evidence>
<reference evidence="2" key="1">
    <citation type="journal article" date="2023" name="Front. Plant Sci.">
        <title>Chromosomal-level genome assembly of Melastoma candidum provides insights into trichome evolution.</title>
        <authorList>
            <person name="Zhong Y."/>
            <person name="Wu W."/>
            <person name="Sun C."/>
            <person name="Zou P."/>
            <person name="Liu Y."/>
            <person name="Dai S."/>
            <person name="Zhou R."/>
        </authorList>
    </citation>
    <scope>NUCLEOTIDE SEQUENCE [LARGE SCALE GENOMIC DNA]</scope>
</reference>
<proteinExistence type="predicted"/>
<dbReference type="Proteomes" id="UP001057402">
    <property type="component" value="Chromosome 7"/>
</dbReference>
<accession>A0ACB9NTB5</accession>
<comment type="caution">
    <text evidence="1">The sequence shown here is derived from an EMBL/GenBank/DDBJ whole genome shotgun (WGS) entry which is preliminary data.</text>
</comment>
<dbReference type="EMBL" id="CM042886">
    <property type="protein sequence ID" value="KAI4339852.1"/>
    <property type="molecule type" value="Genomic_DNA"/>
</dbReference>
<protein>
    <submittedName>
        <fullName evidence="1">Uncharacterized protein</fullName>
    </submittedName>
</protein>